<dbReference type="InterPro" id="IPR050638">
    <property type="entry name" value="AA-Vitamin_Transporters"/>
</dbReference>
<feature type="transmembrane region" description="Helical" evidence="7">
    <location>
        <begin position="255"/>
        <end position="276"/>
    </location>
</feature>
<keyword evidence="5 7" id="KW-1133">Transmembrane helix</keyword>
<comment type="similarity">
    <text evidence="2">Belongs to the EamA transporter family.</text>
</comment>
<dbReference type="EMBL" id="JAUSUP010000001">
    <property type="protein sequence ID" value="MDQ0350775.1"/>
    <property type="molecule type" value="Genomic_DNA"/>
</dbReference>
<evidence type="ECO:0000256" key="6">
    <source>
        <dbReference type="ARBA" id="ARBA00023136"/>
    </source>
</evidence>
<feature type="transmembrane region" description="Helical" evidence="7">
    <location>
        <begin position="282"/>
        <end position="301"/>
    </location>
</feature>
<feature type="transmembrane region" description="Helical" evidence="7">
    <location>
        <begin position="17"/>
        <end position="35"/>
    </location>
</feature>
<dbReference type="InterPro" id="IPR000620">
    <property type="entry name" value="EamA_dom"/>
</dbReference>
<protein>
    <submittedName>
        <fullName evidence="9">Drug/metabolite transporter (DMT)-like permease</fullName>
    </submittedName>
</protein>
<evidence type="ECO:0000256" key="4">
    <source>
        <dbReference type="ARBA" id="ARBA00022692"/>
    </source>
</evidence>
<feature type="transmembrane region" description="Helical" evidence="7">
    <location>
        <begin position="110"/>
        <end position="127"/>
    </location>
</feature>
<keyword evidence="4 7" id="KW-0812">Transmembrane</keyword>
<dbReference type="PANTHER" id="PTHR32322:SF18">
    <property type="entry name" value="S-ADENOSYLMETHIONINE_S-ADENOSYLHOMOCYSTEINE TRANSPORTER"/>
    <property type="match status" value="1"/>
</dbReference>
<keyword evidence="6 7" id="KW-0472">Membrane</keyword>
<dbReference type="InterPro" id="IPR037185">
    <property type="entry name" value="EmrE-like"/>
</dbReference>
<feature type="transmembrane region" description="Helical" evidence="7">
    <location>
        <begin position="80"/>
        <end position="98"/>
    </location>
</feature>
<evidence type="ECO:0000256" key="2">
    <source>
        <dbReference type="ARBA" id="ARBA00007362"/>
    </source>
</evidence>
<sequence length="308" mass="34492">MDERQIRMMNYIKQNKWVVVLLILSITIIWGYAWTLMKEALQYMGPFTFSAFRFGVGAVTMFGILLFFKVGIPERKYWKHLFIVGLLQTAIVFLLVMYGLKFVEAGKSSILLYSMPIWSSLLAVFILKDRLIKPQIVGLTVGLIGLLTILGWDLWLAQNAATVFGEMLIIVAAISWGLSNIYYRLFLKGLSQLQVNGYQMAFGSLAITIVAVMAESDQAIVWNAESVYYVLFTGVLASALCFTVWFILLSVIDMVTATISTLLVPVFGLLFGWLLLNEPLTANILIGTVLIIIGISIANIYKKIPSRS</sequence>
<comment type="caution">
    <text evidence="9">The sequence shown here is derived from an EMBL/GenBank/DDBJ whole genome shotgun (WGS) entry which is preliminary data.</text>
</comment>
<feature type="transmembrane region" description="Helical" evidence="7">
    <location>
        <begin position="47"/>
        <end position="68"/>
    </location>
</feature>
<name>A0ABU0DQQ6_9BACI</name>
<dbReference type="Proteomes" id="UP001236723">
    <property type="component" value="Unassembled WGS sequence"/>
</dbReference>
<dbReference type="SUPFAM" id="SSF103481">
    <property type="entry name" value="Multidrug resistance efflux transporter EmrE"/>
    <property type="match status" value="2"/>
</dbReference>
<evidence type="ECO:0000256" key="5">
    <source>
        <dbReference type="ARBA" id="ARBA00022989"/>
    </source>
</evidence>
<dbReference type="PANTHER" id="PTHR32322">
    <property type="entry name" value="INNER MEMBRANE TRANSPORTER"/>
    <property type="match status" value="1"/>
</dbReference>
<dbReference type="Gene3D" id="1.10.3730.20">
    <property type="match status" value="1"/>
</dbReference>
<feature type="domain" description="EamA" evidence="8">
    <location>
        <begin position="19"/>
        <end position="150"/>
    </location>
</feature>
<keyword evidence="3" id="KW-1003">Cell membrane</keyword>
<dbReference type="RefSeq" id="WP_307065921.1">
    <property type="nucleotide sequence ID" value="NZ_JAUSUP010000001.1"/>
</dbReference>
<comment type="subcellular location">
    <subcellularLocation>
        <location evidence="1">Cell membrane</location>
        <topology evidence="1">Multi-pass membrane protein</topology>
    </subcellularLocation>
</comment>
<feature type="domain" description="EamA" evidence="8">
    <location>
        <begin position="164"/>
        <end position="298"/>
    </location>
</feature>
<dbReference type="Pfam" id="PF00892">
    <property type="entry name" value="EamA"/>
    <property type="match status" value="2"/>
</dbReference>
<evidence type="ECO:0000256" key="1">
    <source>
        <dbReference type="ARBA" id="ARBA00004651"/>
    </source>
</evidence>
<evidence type="ECO:0000256" key="3">
    <source>
        <dbReference type="ARBA" id="ARBA00022475"/>
    </source>
</evidence>
<feature type="transmembrane region" description="Helical" evidence="7">
    <location>
        <begin position="226"/>
        <end position="248"/>
    </location>
</feature>
<gene>
    <name evidence="9" type="ORF">J2R98_000578</name>
</gene>
<evidence type="ECO:0000256" key="7">
    <source>
        <dbReference type="SAM" id="Phobius"/>
    </source>
</evidence>
<evidence type="ECO:0000259" key="8">
    <source>
        <dbReference type="Pfam" id="PF00892"/>
    </source>
</evidence>
<evidence type="ECO:0000313" key="10">
    <source>
        <dbReference type="Proteomes" id="UP001236723"/>
    </source>
</evidence>
<proteinExistence type="inferred from homology"/>
<evidence type="ECO:0000313" key="9">
    <source>
        <dbReference type="EMBL" id="MDQ0350775.1"/>
    </source>
</evidence>
<feature type="transmembrane region" description="Helical" evidence="7">
    <location>
        <begin position="195"/>
        <end position="214"/>
    </location>
</feature>
<accession>A0ABU0DQQ6</accession>
<feature type="transmembrane region" description="Helical" evidence="7">
    <location>
        <begin position="136"/>
        <end position="157"/>
    </location>
</feature>
<organism evidence="9 10">
    <name type="scientific">Alkalibacillus filiformis</name>
    <dbReference type="NCBI Taxonomy" id="200990"/>
    <lineage>
        <taxon>Bacteria</taxon>
        <taxon>Bacillati</taxon>
        <taxon>Bacillota</taxon>
        <taxon>Bacilli</taxon>
        <taxon>Bacillales</taxon>
        <taxon>Bacillaceae</taxon>
        <taxon>Alkalibacillus</taxon>
    </lineage>
</organism>
<keyword evidence="10" id="KW-1185">Reference proteome</keyword>
<reference evidence="9 10" key="1">
    <citation type="submission" date="2023-07" db="EMBL/GenBank/DDBJ databases">
        <title>Genomic Encyclopedia of Type Strains, Phase IV (KMG-IV): sequencing the most valuable type-strain genomes for metagenomic binning, comparative biology and taxonomic classification.</title>
        <authorList>
            <person name="Goeker M."/>
        </authorList>
    </citation>
    <scope>NUCLEOTIDE SEQUENCE [LARGE SCALE GENOMIC DNA]</scope>
    <source>
        <strain evidence="9 10">DSM 15448</strain>
    </source>
</reference>
<feature type="transmembrane region" description="Helical" evidence="7">
    <location>
        <begin position="163"/>
        <end position="183"/>
    </location>
</feature>